<keyword evidence="3" id="KW-1003">Cell membrane</keyword>
<evidence type="ECO:0000256" key="4">
    <source>
        <dbReference type="ARBA" id="ARBA00022692"/>
    </source>
</evidence>
<keyword evidence="6 7" id="KW-0472">Membrane</keyword>
<dbReference type="EMBL" id="PTIS01000010">
    <property type="protein sequence ID" value="PPK48067.1"/>
    <property type="molecule type" value="Genomic_DNA"/>
</dbReference>
<keyword evidence="2 7" id="KW-0813">Transport</keyword>
<protein>
    <submittedName>
        <fullName evidence="9">Peptide/nickel transport system permease protein</fullName>
    </submittedName>
</protein>
<dbReference type="RefSeq" id="WP_104410037.1">
    <property type="nucleotide sequence ID" value="NZ_PTIS01000010.1"/>
</dbReference>
<sequence>MARYIFKRTLQAIPMLIFISILSFLLIKMAPGDPVRSYVTPNMSAEDVERVRVNLGLDKPVPMQYVAWLKNVLKGDFGYSLINYRPVSHQIKERIPATLLLMGTSLITAIIFGIIFGLIAAYNKNKWIDNIISIISYIGISIPSFWFAMILIVIFSQKLRLLPSVGMHTIGINSILDVIKHTIMPATVLSFQNFAVITRYIRSKAITEMKEDYVRTAIGKGVSSRKVFGTHILKNTLLPIITIIGMSLPNLIAGAFITETIFGWPGMGRLGINAIFSFDYPLIMAITMISALMLILGNLIADILYGVVDPRIKAVN</sequence>
<reference evidence="9 10" key="1">
    <citation type="submission" date="2018-02" db="EMBL/GenBank/DDBJ databases">
        <title>Genomic Encyclopedia of Archaeal and Bacterial Type Strains, Phase II (KMG-II): from individual species to whole genera.</title>
        <authorList>
            <person name="Goeker M."/>
        </authorList>
    </citation>
    <scope>NUCLEOTIDE SEQUENCE [LARGE SCALE GENOMIC DNA]</scope>
    <source>
        <strain evidence="9 10">DSM 15099</strain>
    </source>
</reference>
<proteinExistence type="inferred from homology"/>
<keyword evidence="5 7" id="KW-1133">Transmembrane helix</keyword>
<evidence type="ECO:0000256" key="2">
    <source>
        <dbReference type="ARBA" id="ARBA00022448"/>
    </source>
</evidence>
<comment type="caution">
    <text evidence="9">The sequence shown here is derived from an EMBL/GenBank/DDBJ whole genome shotgun (WGS) entry which is preliminary data.</text>
</comment>
<evidence type="ECO:0000313" key="9">
    <source>
        <dbReference type="EMBL" id="PPK48067.1"/>
    </source>
</evidence>
<dbReference type="GO" id="GO:0055085">
    <property type="term" value="P:transmembrane transport"/>
    <property type="evidence" value="ECO:0007669"/>
    <property type="project" value="InterPro"/>
</dbReference>
<dbReference type="InterPro" id="IPR045621">
    <property type="entry name" value="BPD_transp_1_N"/>
</dbReference>
<dbReference type="GO" id="GO:0005886">
    <property type="term" value="C:plasma membrane"/>
    <property type="evidence" value="ECO:0007669"/>
    <property type="project" value="UniProtKB-SubCell"/>
</dbReference>
<feature type="transmembrane region" description="Helical" evidence="7">
    <location>
        <begin position="99"/>
        <end position="122"/>
    </location>
</feature>
<dbReference type="Pfam" id="PF00528">
    <property type="entry name" value="BPD_transp_1"/>
    <property type="match status" value="1"/>
</dbReference>
<feature type="transmembrane region" description="Helical" evidence="7">
    <location>
        <begin position="134"/>
        <end position="155"/>
    </location>
</feature>
<comment type="subcellular location">
    <subcellularLocation>
        <location evidence="1 7">Cell membrane</location>
        <topology evidence="1 7">Multi-pass membrane protein</topology>
    </subcellularLocation>
</comment>
<dbReference type="InterPro" id="IPR000515">
    <property type="entry name" value="MetI-like"/>
</dbReference>
<dbReference type="AlphaFoldDB" id="A0A2S6FXC3"/>
<evidence type="ECO:0000256" key="5">
    <source>
        <dbReference type="ARBA" id="ARBA00022989"/>
    </source>
</evidence>
<evidence type="ECO:0000256" key="7">
    <source>
        <dbReference type="RuleBase" id="RU363032"/>
    </source>
</evidence>
<accession>A0A2S6FXC3</accession>
<dbReference type="PROSITE" id="PS50928">
    <property type="entry name" value="ABC_TM1"/>
    <property type="match status" value="1"/>
</dbReference>
<keyword evidence="4 7" id="KW-0812">Transmembrane</keyword>
<gene>
    <name evidence="9" type="ORF">BD821_11032</name>
</gene>
<dbReference type="Pfam" id="PF19300">
    <property type="entry name" value="BPD_transp_1_N"/>
    <property type="match status" value="1"/>
</dbReference>
<dbReference type="CDD" id="cd06261">
    <property type="entry name" value="TM_PBP2"/>
    <property type="match status" value="1"/>
</dbReference>
<evidence type="ECO:0000256" key="1">
    <source>
        <dbReference type="ARBA" id="ARBA00004651"/>
    </source>
</evidence>
<feature type="transmembrane region" description="Helical" evidence="7">
    <location>
        <begin position="12"/>
        <end position="30"/>
    </location>
</feature>
<dbReference type="OrthoDB" id="9773221at2"/>
<name>A0A2S6FXC3_9CLOT</name>
<evidence type="ECO:0000313" key="10">
    <source>
        <dbReference type="Proteomes" id="UP000239863"/>
    </source>
</evidence>
<dbReference type="PANTHER" id="PTHR43163:SF6">
    <property type="entry name" value="DIPEPTIDE TRANSPORT SYSTEM PERMEASE PROTEIN DPPB-RELATED"/>
    <property type="match status" value="1"/>
</dbReference>
<feature type="domain" description="ABC transmembrane type-1" evidence="8">
    <location>
        <begin position="95"/>
        <end position="301"/>
    </location>
</feature>
<dbReference type="SUPFAM" id="SSF161098">
    <property type="entry name" value="MetI-like"/>
    <property type="match status" value="1"/>
</dbReference>
<evidence type="ECO:0000256" key="3">
    <source>
        <dbReference type="ARBA" id="ARBA00022475"/>
    </source>
</evidence>
<feature type="transmembrane region" description="Helical" evidence="7">
    <location>
        <begin position="183"/>
        <end position="201"/>
    </location>
</feature>
<feature type="transmembrane region" description="Helical" evidence="7">
    <location>
        <begin position="236"/>
        <end position="262"/>
    </location>
</feature>
<comment type="similarity">
    <text evidence="7">Belongs to the binding-protein-dependent transport system permease family.</text>
</comment>
<dbReference type="InterPro" id="IPR035906">
    <property type="entry name" value="MetI-like_sf"/>
</dbReference>
<dbReference type="Proteomes" id="UP000239863">
    <property type="component" value="Unassembled WGS sequence"/>
</dbReference>
<evidence type="ECO:0000259" key="8">
    <source>
        <dbReference type="PROSITE" id="PS50928"/>
    </source>
</evidence>
<evidence type="ECO:0000256" key="6">
    <source>
        <dbReference type="ARBA" id="ARBA00023136"/>
    </source>
</evidence>
<dbReference type="PANTHER" id="PTHR43163">
    <property type="entry name" value="DIPEPTIDE TRANSPORT SYSTEM PERMEASE PROTEIN DPPB-RELATED"/>
    <property type="match status" value="1"/>
</dbReference>
<feature type="transmembrane region" description="Helical" evidence="7">
    <location>
        <begin position="282"/>
        <end position="308"/>
    </location>
</feature>
<organism evidence="9 10">
    <name type="scientific">Clostridium algidicarnis DSM 15099</name>
    <dbReference type="NCBI Taxonomy" id="1121295"/>
    <lineage>
        <taxon>Bacteria</taxon>
        <taxon>Bacillati</taxon>
        <taxon>Bacillota</taxon>
        <taxon>Clostridia</taxon>
        <taxon>Eubacteriales</taxon>
        <taxon>Clostridiaceae</taxon>
        <taxon>Clostridium</taxon>
    </lineage>
</organism>
<dbReference type="Gene3D" id="1.10.3720.10">
    <property type="entry name" value="MetI-like"/>
    <property type="match status" value="1"/>
</dbReference>
<dbReference type="STRING" id="37659.GCA_000703125_01216"/>